<feature type="signal peptide" evidence="2">
    <location>
        <begin position="1"/>
        <end position="16"/>
    </location>
</feature>
<gene>
    <name evidence="3" type="ORF">CHIRRI_LOCUS886</name>
</gene>
<accession>A0A9P0IK77</accession>
<reference evidence="3" key="2">
    <citation type="submission" date="2022-10" db="EMBL/GenBank/DDBJ databases">
        <authorList>
            <consortium name="ENA_rothamsted_submissions"/>
            <consortium name="culmorum"/>
            <person name="King R."/>
        </authorList>
    </citation>
    <scope>NUCLEOTIDE SEQUENCE</scope>
</reference>
<proteinExistence type="predicted"/>
<feature type="chain" id="PRO_5040150420" evidence="2">
    <location>
        <begin position="17"/>
        <end position="495"/>
    </location>
</feature>
<keyword evidence="2" id="KW-0732">Signal</keyword>
<feature type="region of interest" description="Disordered" evidence="1">
    <location>
        <begin position="234"/>
        <end position="254"/>
    </location>
</feature>
<evidence type="ECO:0000256" key="1">
    <source>
        <dbReference type="SAM" id="MobiDB-lite"/>
    </source>
</evidence>
<name>A0A9P0IK77_9DIPT</name>
<dbReference type="EMBL" id="OU895877">
    <property type="protein sequence ID" value="CAH1708813.1"/>
    <property type="molecule type" value="Genomic_DNA"/>
</dbReference>
<evidence type="ECO:0000313" key="4">
    <source>
        <dbReference type="Proteomes" id="UP001153620"/>
    </source>
</evidence>
<sequence>MKPLIIFFMAIAAINGFFLSDQARQEFYQEMERIFSSRHKYIMHGDVRIPLEPIKMSELLRAVETFHAISEEERAALKNHLFGVKFPRPMPASHIESVHPFDEEKLNEIHEKWDLMTPEEREEVRNNRRKDVDHAKPDFIHRFPRDMPEHKHAKDCDHFSEEKIEELRVKWEAMTPEEREELKRSFRKDHRDIKSHSGRSIQGIRFPDYFHFINDIPNTRPFPRPEMPIGRPEDNIGSPINWNSRPFPTPEKPIARPENRIRMTRPIEWVSLPEVDRVLYPIDGNFQPIKPLEELESSMIQAASDTGRTRPVDPVARDRMPQPIKQIPIRQSSMDSSTLFDDMTDEERLQVIRELFPGGLPIRPIGPIPIIPAEKGGALVFEHEDIDNEDTKTRNVEDYPHRSRRPRNFQPILPLQRQPILPIKSQPILPHQSQPILPIKSQPILPFKTQPILPQQFQPIMPLQFQPIMPLQRQPIMPIKSQPILPNQFQPIMPF</sequence>
<keyword evidence="4" id="KW-1185">Reference proteome</keyword>
<reference evidence="3" key="1">
    <citation type="submission" date="2022-01" db="EMBL/GenBank/DDBJ databases">
        <authorList>
            <person name="King R."/>
        </authorList>
    </citation>
    <scope>NUCLEOTIDE SEQUENCE</scope>
</reference>
<protein>
    <submittedName>
        <fullName evidence="3">Uncharacterized protein</fullName>
    </submittedName>
</protein>
<dbReference type="Proteomes" id="UP001153620">
    <property type="component" value="Chromosome 1"/>
</dbReference>
<dbReference type="AlphaFoldDB" id="A0A9P0IK77"/>
<evidence type="ECO:0000313" key="3">
    <source>
        <dbReference type="EMBL" id="CAH1708813.1"/>
    </source>
</evidence>
<evidence type="ECO:0000256" key="2">
    <source>
        <dbReference type="SAM" id="SignalP"/>
    </source>
</evidence>
<organism evidence="3 4">
    <name type="scientific">Chironomus riparius</name>
    <dbReference type="NCBI Taxonomy" id="315576"/>
    <lineage>
        <taxon>Eukaryota</taxon>
        <taxon>Metazoa</taxon>
        <taxon>Ecdysozoa</taxon>
        <taxon>Arthropoda</taxon>
        <taxon>Hexapoda</taxon>
        <taxon>Insecta</taxon>
        <taxon>Pterygota</taxon>
        <taxon>Neoptera</taxon>
        <taxon>Endopterygota</taxon>
        <taxon>Diptera</taxon>
        <taxon>Nematocera</taxon>
        <taxon>Chironomoidea</taxon>
        <taxon>Chironomidae</taxon>
        <taxon>Chironominae</taxon>
        <taxon>Chironomus</taxon>
    </lineage>
</organism>